<dbReference type="InterPro" id="IPR000792">
    <property type="entry name" value="Tscrpt_reg_LuxR_C"/>
</dbReference>
<feature type="modified residue" description="4-aspartylphosphate" evidence="3">
    <location>
        <position position="55"/>
    </location>
</feature>
<gene>
    <name evidence="6" type="ORF">HW932_09220</name>
</gene>
<name>A0A850RDZ0_9GAMM</name>
<dbReference type="InterPro" id="IPR011006">
    <property type="entry name" value="CheY-like_superfamily"/>
</dbReference>
<reference evidence="6 7" key="1">
    <citation type="submission" date="2020-06" db="EMBL/GenBank/DDBJ databases">
        <title>Whole-genome sequence of Allochromatium humboldtianum DSM 21881, type strain.</title>
        <authorList>
            <person name="Kyndt J.A."/>
            <person name="Meyer T.E."/>
        </authorList>
    </citation>
    <scope>NUCLEOTIDE SEQUENCE [LARGE SCALE GENOMIC DNA]</scope>
    <source>
        <strain evidence="6 7">DSM 21881</strain>
    </source>
</reference>
<dbReference type="PROSITE" id="PS50110">
    <property type="entry name" value="RESPONSE_REGULATORY"/>
    <property type="match status" value="1"/>
</dbReference>
<dbReference type="GO" id="GO:0000160">
    <property type="term" value="P:phosphorelay signal transduction system"/>
    <property type="evidence" value="ECO:0007669"/>
    <property type="project" value="InterPro"/>
</dbReference>
<dbReference type="PANTHER" id="PTHR43214">
    <property type="entry name" value="TWO-COMPONENT RESPONSE REGULATOR"/>
    <property type="match status" value="1"/>
</dbReference>
<dbReference type="SUPFAM" id="SSF52172">
    <property type="entry name" value="CheY-like"/>
    <property type="match status" value="1"/>
</dbReference>
<dbReference type="AlphaFoldDB" id="A0A850RDZ0"/>
<keyword evidence="1 3" id="KW-0597">Phosphoprotein</keyword>
<dbReference type="SMART" id="SM00448">
    <property type="entry name" value="REC"/>
    <property type="match status" value="1"/>
</dbReference>
<dbReference type="InterPro" id="IPR001789">
    <property type="entry name" value="Sig_transdc_resp-reg_receiver"/>
</dbReference>
<dbReference type="InterPro" id="IPR058245">
    <property type="entry name" value="NreC/VraR/RcsB-like_REC"/>
</dbReference>
<dbReference type="SMART" id="SM00421">
    <property type="entry name" value="HTH_LUXR"/>
    <property type="match status" value="1"/>
</dbReference>
<dbReference type="InterPro" id="IPR039420">
    <property type="entry name" value="WalR-like"/>
</dbReference>
<dbReference type="InterPro" id="IPR016032">
    <property type="entry name" value="Sig_transdc_resp-reg_C-effctor"/>
</dbReference>
<dbReference type="Pfam" id="PF00196">
    <property type="entry name" value="GerE"/>
    <property type="match status" value="1"/>
</dbReference>
<evidence type="ECO:0000313" key="7">
    <source>
        <dbReference type="Proteomes" id="UP000592294"/>
    </source>
</evidence>
<dbReference type="PROSITE" id="PS50043">
    <property type="entry name" value="HTH_LUXR_2"/>
    <property type="match status" value="1"/>
</dbReference>
<comment type="caution">
    <text evidence="6">The sequence shown here is derived from an EMBL/GenBank/DDBJ whole genome shotgun (WGS) entry which is preliminary data.</text>
</comment>
<dbReference type="GO" id="GO:0003677">
    <property type="term" value="F:DNA binding"/>
    <property type="evidence" value="ECO:0007669"/>
    <property type="project" value="UniProtKB-KW"/>
</dbReference>
<dbReference type="GO" id="GO:0006355">
    <property type="term" value="P:regulation of DNA-templated transcription"/>
    <property type="evidence" value="ECO:0007669"/>
    <property type="project" value="InterPro"/>
</dbReference>
<evidence type="ECO:0000259" key="4">
    <source>
        <dbReference type="PROSITE" id="PS50043"/>
    </source>
</evidence>
<organism evidence="6 7">
    <name type="scientific">Allochromatium humboldtianum</name>
    <dbReference type="NCBI Taxonomy" id="504901"/>
    <lineage>
        <taxon>Bacteria</taxon>
        <taxon>Pseudomonadati</taxon>
        <taxon>Pseudomonadota</taxon>
        <taxon>Gammaproteobacteria</taxon>
        <taxon>Chromatiales</taxon>
        <taxon>Chromatiaceae</taxon>
        <taxon>Allochromatium</taxon>
    </lineage>
</organism>
<keyword evidence="7" id="KW-1185">Reference proteome</keyword>
<dbReference type="PANTHER" id="PTHR43214:SF38">
    <property type="entry name" value="NITRATE_NITRITE RESPONSE REGULATOR PROTEIN NARL"/>
    <property type="match status" value="1"/>
</dbReference>
<protein>
    <submittedName>
        <fullName evidence="6">Response regulator transcription factor</fullName>
    </submittedName>
</protein>
<dbReference type="SUPFAM" id="SSF46894">
    <property type="entry name" value="C-terminal effector domain of the bipartite response regulators"/>
    <property type="match status" value="1"/>
</dbReference>
<evidence type="ECO:0000256" key="3">
    <source>
        <dbReference type="PROSITE-ProRule" id="PRU00169"/>
    </source>
</evidence>
<evidence type="ECO:0000256" key="2">
    <source>
        <dbReference type="ARBA" id="ARBA00023125"/>
    </source>
</evidence>
<accession>A0A850RDZ0</accession>
<feature type="domain" description="HTH luxR-type" evidence="4">
    <location>
        <begin position="146"/>
        <end position="211"/>
    </location>
</feature>
<dbReference type="PROSITE" id="PS00622">
    <property type="entry name" value="HTH_LUXR_1"/>
    <property type="match status" value="1"/>
</dbReference>
<dbReference type="Proteomes" id="UP000592294">
    <property type="component" value="Unassembled WGS sequence"/>
</dbReference>
<proteinExistence type="predicted"/>
<dbReference type="Gene3D" id="3.40.50.2300">
    <property type="match status" value="1"/>
</dbReference>
<dbReference type="RefSeq" id="WP_176976198.1">
    <property type="nucleotide sequence ID" value="NZ_JABZEO010000005.1"/>
</dbReference>
<evidence type="ECO:0000259" key="5">
    <source>
        <dbReference type="PROSITE" id="PS50110"/>
    </source>
</evidence>
<dbReference type="EMBL" id="JABZEO010000005">
    <property type="protein sequence ID" value="NVZ09442.1"/>
    <property type="molecule type" value="Genomic_DNA"/>
</dbReference>
<keyword evidence="2" id="KW-0238">DNA-binding</keyword>
<dbReference type="CDD" id="cd17535">
    <property type="entry name" value="REC_NarL-like"/>
    <property type="match status" value="1"/>
</dbReference>
<dbReference type="PRINTS" id="PR00038">
    <property type="entry name" value="HTHLUXR"/>
</dbReference>
<sequence>MPISLVLADDHGLILRGLEYLFSTSSDFAILASCINGEQALTAVRHHRPDILLLDLKMPGLDGLGVMRKLREEHDIPTKIVLLTAELNRDEALESMRLGVRGILLKHMAPALLIQCIRKVYAGEEWFEKRSVSRALDRLLCRGLDAKPELASLTPREIELVRQVASGISNREIAEQLHISLGTVKIHLHNVYGKLGVRGRVALANYARENGLI</sequence>
<feature type="domain" description="Response regulatory" evidence="5">
    <location>
        <begin position="4"/>
        <end position="121"/>
    </location>
</feature>
<dbReference type="CDD" id="cd06170">
    <property type="entry name" value="LuxR_C_like"/>
    <property type="match status" value="1"/>
</dbReference>
<evidence type="ECO:0000313" key="6">
    <source>
        <dbReference type="EMBL" id="NVZ09442.1"/>
    </source>
</evidence>
<evidence type="ECO:0000256" key="1">
    <source>
        <dbReference type="ARBA" id="ARBA00022553"/>
    </source>
</evidence>
<dbReference type="Pfam" id="PF00072">
    <property type="entry name" value="Response_reg"/>
    <property type="match status" value="1"/>
</dbReference>